<dbReference type="STRING" id="910964.GEAM_2620"/>
<dbReference type="RefSeq" id="WP_034792182.1">
    <property type="nucleotide sequence ID" value="NZ_JMPJ01000063.1"/>
</dbReference>
<organism evidence="1 2">
    <name type="scientific">Ewingella americana (strain ATCC 33852 / DSM 4580 / CCUG 14506 / JCM 5911 / LMG 7869 / NCTC 12157 / CDC 1468-78)</name>
    <dbReference type="NCBI Taxonomy" id="910964"/>
    <lineage>
        <taxon>Bacteria</taxon>
        <taxon>Pseudomonadati</taxon>
        <taxon>Pseudomonadota</taxon>
        <taxon>Gammaproteobacteria</taxon>
        <taxon>Enterobacterales</taxon>
        <taxon>Yersiniaceae</taxon>
        <taxon>Ewingella</taxon>
    </lineage>
</organism>
<dbReference type="GeneID" id="78382839"/>
<dbReference type="AlphaFoldDB" id="A0A085G7Z2"/>
<keyword evidence="2" id="KW-1185">Reference proteome</keyword>
<gene>
    <name evidence="1" type="ORF">GEAM_2620</name>
</gene>
<proteinExistence type="predicted"/>
<reference evidence="1 2" key="1">
    <citation type="submission" date="2014-05" db="EMBL/GenBank/DDBJ databases">
        <title>ATOL: Assembling a taxonomically balanced genome-scale reconstruction of the evolutionary history of the Enterobacteriaceae.</title>
        <authorList>
            <person name="Plunkett G.III."/>
            <person name="Neeno-Eckwall E.C."/>
            <person name="Glasner J.D."/>
            <person name="Perna N.T."/>
        </authorList>
    </citation>
    <scope>NUCLEOTIDE SEQUENCE [LARGE SCALE GENOMIC DNA]</scope>
    <source>
        <strain evidence="1 2">ATCC 33852</strain>
    </source>
</reference>
<protein>
    <recommendedName>
        <fullName evidence="3">HrpF family protein</fullName>
    </recommendedName>
</protein>
<evidence type="ECO:0008006" key="3">
    <source>
        <dbReference type="Google" id="ProtNLM"/>
    </source>
</evidence>
<evidence type="ECO:0000313" key="2">
    <source>
        <dbReference type="Proteomes" id="UP000028640"/>
    </source>
</evidence>
<accession>A0A085G7Z2</accession>
<dbReference type="Proteomes" id="UP000028640">
    <property type="component" value="Unassembled WGS sequence"/>
</dbReference>
<evidence type="ECO:0000313" key="1">
    <source>
        <dbReference type="EMBL" id="KFC79837.1"/>
    </source>
</evidence>
<sequence>MSSFDKVQRRLDSALITSNSNVYDLARDSMGGAPDFSDIVEFKQAMLRESTANWASGQLSSLTHDLSKGIIDSIN</sequence>
<dbReference type="InterPro" id="IPR009371">
    <property type="entry name" value="T3SS_HrpF"/>
</dbReference>
<dbReference type="EMBL" id="JMPJ01000063">
    <property type="protein sequence ID" value="KFC79837.1"/>
    <property type="molecule type" value="Genomic_DNA"/>
</dbReference>
<comment type="caution">
    <text evidence="1">The sequence shown here is derived from an EMBL/GenBank/DDBJ whole genome shotgun (WGS) entry which is preliminary data.</text>
</comment>
<dbReference type="OrthoDB" id="6626770at2"/>
<dbReference type="Pfam" id="PF06266">
    <property type="entry name" value="HrpF"/>
    <property type="match status" value="1"/>
</dbReference>
<name>A0A085G7Z2_EWIA3</name>